<keyword evidence="1" id="KW-1133">Transmembrane helix</keyword>
<dbReference type="RefSeq" id="XP_066073039.1">
    <property type="nucleotide sequence ID" value="XM_066216942.1"/>
</dbReference>
<proteinExistence type="predicted"/>
<feature type="transmembrane region" description="Helical" evidence="1">
    <location>
        <begin position="103"/>
        <end position="124"/>
    </location>
</feature>
<name>A0AAX4JLJ5_9TREE</name>
<dbReference type="EMBL" id="CP144098">
    <property type="protein sequence ID" value="WWC86276.1"/>
    <property type="molecule type" value="Genomic_DNA"/>
</dbReference>
<keyword evidence="3" id="KW-1185">Reference proteome</keyword>
<feature type="transmembrane region" description="Helical" evidence="1">
    <location>
        <begin position="12"/>
        <end position="37"/>
    </location>
</feature>
<evidence type="ECO:0000313" key="3">
    <source>
        <dbReference type="Proteomes" id="UP001355207"/>
    </source>
</evidence>
<organism evidence="2 3">
    <name type="scientific">Kwoniella dendrophila CBS 6074</name>
    <dbReference type="NCBI Taxonomy" id="1295534"/>
    <lineage>
        <taxon>Eukaryota</taxon>
        <taxon>Fungi</taxon>
        <taxon>Dikarya</taxon>
        <taxon>Basidiomycota</taxon>
        <taxon>Agaricomycotina</taxon>
        <taxon>Tremellomycetes</taxon>
        <taxon>Tremellales</taxon>
        <taxon>Cryptococcaceae</taxon>
        <taxon>Kwoniella</taxon>
    </lineage>
</organism>
<keyword evidence="1" id="KW-0812">Transmembrane</keyword>
<dbReference type="Proteomes" id="UP001355207">
    <property type="component" value="Chromosome 1"/>
</dbReference>
<protein>
    <submittedName>
        <fullName evidence="2">Uncharacterized protein</fullName>
    </submittedName>
</protein>
<gene>
    <name evidence="2" type="ORF">L201_001149</name>
</gene>
<evidence type="ECO:0000313" key="2">
    <source>
        <dbReference type="EMBL" id="WWC86276.1"/>
    </source>
</evidence>
<feature type="transmembrane region" description="Helical" evidence="1">
    <location>
        <begin position="136"/>
        <end position="162"/>
    </location>
</feature>
<evidence type="ECO:0000256" key="1">
    <source>
        <dbReference type="SAM" id="Phobius"/>
    </source>
</evidence>
<keyword evidence="1" id="KW-0472">Membrane</keyword>
<sequence length="357" mass="39870">MRISNQFIYHPILSKTFISVGLTSLSLLLLILVLLSVPGPIKSLYWFSVRTEDGTRIKAGVLGWCMSDTSNCSYAELSDNDILSKFINTGESLLVKTILPLSLYWLIVTFIFWIGLTVLIPIGYQINNLDSIKNHLRFTIIESLVLCFTLFGDVLSWLSYGLANKALNTIKHKGGKPVSGNVMGTIAAASFISLLSLLFAIWGIHLRILEAQKQWKEQAIMVRKRSIKLCSNNIGSVNIEDAADVLGYTDQSKLEKRLSTLSQNSSSIMTFGKPQQDLVGPNNDNGTLSQKNSIYKSTYQPQSGNLSNSSYPHYLDVEETDLGNREEHLHDVESHRFVDKAIKRVTLYDPPVSTTNF</sequence>
<dbReference type="GeneID" id="91091821"/>
<dbReference type="AlphaFoldDB" id="A0AAX4JLJ5"/>
<accession>A0AAX4JLJ5</accession>
<reference evidence="2 3" key="1">
    <citation type="submission" date="2024-01" db="EMBL/GenBank/DDBJ databases">
        <title>Comparative genomics of Cryptococcus and Kwoniella reveals pathogenesis evolution and contrasting modes of karyotype evolution via chromosome fusion or intercentromeric recombination.</title>
        <authorList>
            <person name="Coelho M.A."/>
            <person name="David-Palma M."/>
            <person name="Shea T."/>
            <person name="Bowers K."/>
            <person name="McGinley-Smith S."/>
            <person name="Mohammad A.W."/>
            <person name="Gnirke A."/>
            <person name="Yurkov A.M."/>
            <person name="Nowrousian M."/>
            <person name="Sun S."/>
            <person name="Cuomo C.A."/>
            <person name="Heitman J."/>
        </authorList>
    </citation>
    <scope>NUCLEOTIDE SEQUENCE [LARGE SCALE GENOMIC DNA]</scope>
    <source>
        <strain evidence="2 3">CBS 6074</strain>
    </source>
</reference>
<feature type="transmembrane region" description="Helical" evidence="1">
    <location>
        <begin position="182"/>
        <end position="204"/>
    </location>
</feature>